<dbReference type="EMBL" id="CAIY01000029">
    <property type="protein sequence ID" value="CCH66940.1"/>
    <property type="molecule type" value="Genomic_DNA"/>
</dbReference>
<keyword evidence="2" id="KW-1185">Reference proteome</keyword>
<dbReference type="Proteomes" id="UP000053051">
    <property type="component" value="Unassembled WGS sequence"/>
</dbReference>
<dbReference type="STRING" id="1165094.RINTHH_7850"/>
<sequence>MKYKIYQSDVNVAMSHNHIYVILAMKPVYRFGVDCLSKLGEVINNCR</sequence>
<comment type="caution">
    <text evidence="1">The sequence shown here is derived from an EMBL/GenBank/DDBJ whole genome shotgun (WGS) entry which is preliminary data.</text>
</comment>
<organism evidence="1 2">
    <name type="scientific">Richelia intracellularis HH01</name>
    <dbReference type="NCBI Taxonomy" id="1165094"/>
    <lineage>
        <taxon>Bacteria</taxon>
        <taxon>Bacillati</taxon>
        <taxon>Cyanobacteriota</taxon>
        <taxon>Cyanophyceae</taxon>
        <taxon>Nostocales</taxon>
        <taxon>Nostocaceae</taxon>
        <taxon>Richelia</taxon>
    </lineage>
</organism>
<protein>
    <submittedName>
        <fullName evidence="1">Uncharacterized protein</fullName>
    </submittedName>
</protein>
<reference evidence="1 2" key="1">
    <citation type="submission" date="2012-05" db="EMBL/GenBank/DDBJ databases">
        <authorList>
            <person name="Hilton J."/>
        </authorList>
    </citation>
    <scope>NUCLEOTIDE SEQUENCE [LARGE SCALE GENOMIC DNA]</scope>
    <source>
        <strain evidence="1 2">HH01</strain>
    </source>
</reference>
<evidence type="ECO:0000313" key="2">
    <source>
        <dbReference type="Proteomes" id="UP000053051"/>
    </source>
</evidence>
<proteinExistence type="predicted"/>
<reference evidence="2" key="2">
    <citation type="submission" date="2016-01" db="EMBL/GenBank/DDBJ databases">
        <title>Diatom-associated endosymboitic cyanobacterium lacks core nitrogen metabolism enzymes.</title>
        <authorList>
            <person name="Hilton J.A."/>
            <person name="Foster R.A."/>
            <person name="Tripp H.J."/>
            <person name="Carter B.J."/>
            <person name="Zehr J.P."/>
            <person name="Villareal T.A."/>
        </authorList>
    </citation>
    <scope>NUCLEOTIDE SEQUENCE [LARGE SCALE GENOMIC DNA]</scope>
    <source>
        <strain evidence="2">HH01</strain>
    </source>
</reference>
<accession>M1X2J6</accession>
<dbReference type="AlphaFoldDB" id="M1X2J6"/>
<gene>
    <name evidence="1" type="ORF">RINTHH_7850</name>
</gene>
<evidence type="ECO:0000313" key="1">
    <source>
        <dbReference type="EMBL" id="CCH66940.1"/>
    </source>
</evidence>
<name>M1X2J6_9NOST</name>